<dbReference type="OrthoDB" id="6417507at2759"/>
<dbReference type="AlphaFoldDB" id="A0A132A4M7"/>
<accession>A0A132A4M7</accession>
<dbReference type="VEuPathDB" id="VectorBase:SSCA008665"/>
<feature type="region of interest" description="Disordered" evidence="1">
    <location>
        <begin position="381"/>
        <end position="404"/>
    </location>
</feature>
<name>A0A132A4M7_SARSC</name>
<gene>
    <name evidence="2" type="ORF">QR98_0043110</name>
</gene>
<organism evidence="2 3">
    <name type="scientific">Sarcoptes scabiei</name>
    <name type="common">Itch mite</name>
    <name type="synonym">Acarus scabiei</name>
    <dbReference type="NCBI Taxonomy" id="52283"/>
    <lineage>
        <taxon>Eukaryota</taxon>
        <taxon>Metazoa</taxon>
        <taxon>Ecdysozoa</taxon>
        <taxon>Arthropoda</taxon>
        <taxon>Chelicerata</taxon>
        <taxon>Arachnida</taxon>
        <taxon>Acari</taxon>
        <taxon>Acariformes</taxon>
        <taxon>Sarcoptiformes</taxon>
        <taxon>Astigmata</taxon>
        <taxon>Psoroptidia</taxon>
        <taxon>Sarcoptoidea</taxon>
        <taxon>Sarcoptidae</taxon>
        <taxon>Sarcoptinae</taxon>
        <taxon>Sarcoptes</taxon>
    </lineage>
</organism>
<evidence type="ECO:0000256" key="1">
    <source>
        <dbReference type="SAM" id="MobiDB-lite"/>
    </source>
</evidence>
<feature type="compositionally biased region" description="Acidic residues" evidence="1">
    <location>
        <begin position="386"/>
        <end position="402"/>
    </location>
</feature>
<dbReference type="EMBL" id="JXLN01010501">
    <property type="protein sequence ID" value="KPM05839.1"/>
    <property type="molecule type" value="Genomic_DNA"/>
</dbReference>
<protein>
    <submittedName>
        <fullName evidence="2">Uncharacterized protein</fullName>
    </submittedName>
</protein>
<proteinExistence type="predicted"/>
<comment type="caution">
    <text evidence="2">The sequence shown here is derived from an EMBL/GenBank/DDBJ whole genome shotgun (WGS) entry which is preliminary data.</text>
</comment>
<evidence type="ECO:0000313" key="2">
    <source>
        <dbReference type="EMBL" id="KPM05839.1"/>
    </source>
</evidence>
<reference evidence="2 3" key="1">
    <citation type="journal article" date="2015" name="Parasit. Vectors">
        <title>Draft genome of the scabies mite.</title>
        <authorList>
            <person name="Rider S.D.Jr."/>
            <person name="Morgan M.S."/>
            <person name="Arlian L.G."/>
        </authorList>
    </citation>
    <scope>NUCLEOTIDE SEQUENCE [LARGE SCALE GENOMIC DNA]</scope>
    <source>
        <strain evidence="2">Arlian Lab</strain>
    </source>
</reference>
<sequence length="477" mass="54705">MKDFLLGGQQTNLNFSNTTNQMFLEQNTTINTENNDSQVLFDSFISTINGPDYRLNVTIDTVQISGLSTYNIADIAINQKSKKLSALLRMPSLRITMFYKAQGIRSTTKRSEVYSDKGKIIYIVHGWRTVLVGKILNISNQSRIDIAGFGMRSHYNYIDSNMITFSNPQSGEQDHRIDIGKVVSSSIMKKIINEVDDRLESIMLDELGFHEIGTWLNSNERNRMFETSSDGESGSVEPLEMMESMTHHSINKNRKRTRRQVPCEVGEELDEYVDSLFRFLKRLIRVMEPFNLPNTTIELEEYNLQIFLHSGTGTRAYNFERKKPAWVLCQNETISLGLTVGLEDVRVNYKYRVIQDWRLMFDGDLEAQIRRPKAQIQITQLSPPENNDEELDFENDEEEEETPVQQRVDKIKVWKPGQIVVLIRGLGNFSSALSMLINQMLTDTSVLDPLIQMLETDGVVAVNEMLKNVSIPIFSII</sequence>
<dbReference type="Proteomes" id="UP000616769">
    <property type="component" value="Unassembled WGS sequence"/>
</dbReference>
<evidence type="ECO:0000313" key="3">
    <source>
        <dbReference type="Proteomes" id="UP000616769"/>
    </source>
</evidence>